<dbReference type="AlphaFoldDB" id="A0A679I4P0"/>
<name>A0A679I4P0_9RHOO</name>
<evidence type="ECO:0000313" key="1">
    <source>
        <dbReference type="EMBL" id="BBU69347.1"/>
    </source>
</evidence>
<accession>A0A679I4P0</accession>
<dbReference type="Proteomes" id="UP000463961">
    <property type="component" value="Chromosome"/>
</dbReference>
<dbReference type="RefSeq" id="WP_162049931.1">
    <property type="nucleotide sequence ID" value="NZ_AP019011.1"/>
</dbReference>
<dbReference type="OrthoDB" id="8967783at2"/>
<evidence type="ECO:0000313" key="2">
    <source>
        <dbReference type="Proteomes" id="UP000463961"/>
    </source>
</evidence>
<dbReference type="InterPro" id="IPR025688">
    <property type="entry name" value="PGDYG_prot"/>
</dbReference>
<dbReference type="Pfam" id="PF14083">
    <property type="entry name" value="PGDYG"/>
    <property type="match status" value="1"/>
</dbReference>
<sequence length="143" mass="15659">MLHLDNIDLTLDPAAAHYLKTEVVQVVFAPEPGELISLEGPNKYHTGDAIITGCTGDRWSVDRHRFDAKYQAVAPTQDGNDGDYTAKPVPVLAKQIHEPFTAARSAGRDVLRGEAGDWLMQYGPGDFGVCGQSRFAKVYQRVS</sequence>
<proteinExistence type="predicted"/>
<keyword evidence="2" id="KW-1185">Reference proteome</keyword>
<reference evidence="2" key="1">
    <citation type="submission" date="2020-01" db="EMBL/GenBank/DDBJ databases">
        <title>Phosphoaccumulans saitamaens gen. nov., sp. nov., a polyphosphate accumulating bacterium isolated from surface river water.</title>
        <authorList>
            <person name="Watanabe K."/>
            <person name="Suda W."/>
        </authorList>
    </citation>
    <scope>NUCLEOTIDE SEQUENCE [LARGE SCALE GENOMIC DNA]</scope>
    <source>
        <strain evidence="2">ICHIAU1</strain>
    </source>
</reference>
<gene>
    <name evidence="1" type="ORF">ICHIAU1_16300</name>
</gene>
<dbReference type="EMBL" id="AP022345">
    <property type="protein sequence ID" value="BBU69347.1"/>
    <property type="molecule type" value="Genomic_DNA"/>
</dbReference>
<protein>
    <submittedName>
        <fullName evidence="1">Uncharacterized protein</fullName>
    </submittedName>
</protein>
<organism evidence="1 2">
    <name type="scientific">Fluviibacter phosphoraccumulans</name>
    <dbReference type="NCBI Taxonomy" id="1751046"/>
    <lineage>
        <taxon>Bacteria</taxon>
        <taxon>Pseudomonadati</taxon>
        <taxon>Pseudomonadota</taxon>
        <taxon>Betaproteobacteria</taxon>
        <taxon>Rhodocyclales</taxon>
        <taxon>Fluviibacteraceae</taxon>
        <taxon>Fluviibacter</taxon>
    </lineage>
</organism>